<reference evidence="2" key="2">
    <citation type="submission" date="2021-02" db="EMBL/GenBank/DDBJ databases">
        <authorList>
            <person name="Kimball J.A."/>
            <person name="Haas M.W."/>
            <person name="Macchietto M."/>
            <person name="Kono T."/>
            <person name="Duquette J."/>
            <person name="Shao M."/>
        </authorList>
    </citation>
    <scope>NUCLEOTIDE SEQUENCE</scope>
    <source>
        <tissue evidence="2">Fresh leaf tissue</tissue>
    </source>
</reference>
<feature type="region of interest" description="Disordered" evidence="1">
    <location>
        <begin position="74"/>
        <end position="98"/>
    </location>
</feature>
<evidence type="ECO:0000256" key="1">
    <source>
        <dbReference type="SAM" id="MobiDB-lite"/>
    </source>
</evidence>
<proteinExistence type="predicted"/>
<dbReference type="AlphaFoldDB" id="A0A8J5VQN0"/>
<accession>A0A8J5VQN0</accession>
<dbReference type="EMBL" id="JAAALK010000287">
    <property type="protein sequence ID" value="KAG8056328.1"/>
    <property type="molecule type" value="Genomic_DNA"/>
</dbReference>
<dbReference type="Proteomes" id="UP000729402">
    <property type="component" value="Unassembled WGS sequence"/>
</dbReference>
<evidence type="ECO:0000313" key="3">
    <source>
        <dbReference type="Proteomes" id="UP000729402"/>
    </source>
</evidence>
<gene>
    <name evidence="2" type="ORF">GUJ93_ZPchr0002g26259</name>
</gene>
<keyword evidence="3" id="KW-1185">Reference proteome</keyword>
<reference evidence="2" key="1">
    <citation type="journal article" date="2021" name="bioRxiv">
        <title>Whole Genome Assembly and Annotation of Northern Wild Rice, Zizania palustris L., Supports a Whole Genome Duplication in the Zizania Genus.</title>
        <authorList>
            <person name="Haas M."/>
            <person name="Kono T."/>
            <person name="Macchietto M."/>
            <person name="Millas R."/>
            <person name="McGilp L."/>
            <person name="Shao M."/>
            <person name="Duquette J."/>
            <person name="Hirsch C.N."/>
            <person name="Kimball J."/>
        </authorList>
    </citation>
    <scope>NUCLEOTIDE SEQUENCE</scope>
    <source>
        <tissue evidence="2">Fresh leaf tissue</tissue>
    </source>
</reference>
<name>A0A8J5VQN0_ZIZPA</name>
<comment type="caution">
    <text evidence="2">The sequence shown here is derived from an EMBL/GenBank/DDBJ whole genome shotgun (WGS) entry which is preliminary data.</text>
</comment>
<evidence type="ECO:0000313" key="2">
    <source>
        <dbReference type="EMBL" id="KAG8056328.1"/>
    </source>
</evidence>
<organism evidence="2 3">
    <name type="scientific">Zizania palustris</name>
    <name type="common">Northern wild rice</name>
    <dbReference type="NCBI Taxonomy" id="103762"/>
    <lineage>
        <taxon>Eukaryota</taxon>
        <taxon>Viridiplantae</taxon>
        <taxon>Streptophyta</taxon>
        <taxon>Embryophyta</taxon>
        <taxon>Tracheophyta</taxon>
        <taxon>Spermatophyta</taxon>
        <taxon>Magnoliopsida</taxon>
        <taxon>Liliopsida</taxon>
        <taxon>Poales</taxon>
        <taxon>Poaceae</taxon>
        <taxon>BOP clade</taxon>
        <taxon>Oryzoideae</taxon>
        <taxon>Oryzeae</taxon>
        <taxon>Zizaniinae</taxon>
        <taxon>Zizania</taxon>
    </lineage>
</organism>
<sequence length="98" mass="11358">MSNHDQINCTATTSEKYRLLDSFKIFVFEAAFLCLDWQWLRMNDLEERWYLFSADAQKQIVDKDASPILPVPTVVLEEESKEGTSSSEQRSAQRDGNH</sequence>
<protein>
    <submittedName>
        <fullName evidence="2">Uncharacterized protein</fullName>
    </submittedName>
</protein>